<dbReference type="PRINTS" id="PR00455">
    <property type="entry name" value="HTHTETR"/>
</dbReference>
<dbReference type="Proteomes" id="UP001143463">
    <property type="component" value="Unassembled WGS sequence"/>
</dbReference>
<evidence type="ECO:0000313" key="4">
    <source>
        <dbReference type="EMBL" id="GLL12003.1"/>
    </source>
</evidence>
<dbReference type="GO" id="GO:0003700">
    <property type="term" value="F:DNA-binding transcription factor activity"/>
    <property type="evidence" value="ECO:0007669"/>
    <property type="project" value="TreeGrafter"/>
</dbReference>
<feature type="DNA-binding region" description="H-T-H motif" evidence="2">
    <location>
        <begin position="40"/>
        <end position="59"/>
    </location>
</feature>
<dbReference type="Pfam" id="PF00440">
    <property type="entry name" value="TetR_N"/>
    <property type="match status" value="1"/>
</dbReference>
<dbReference type="RefSeq" id="WP_037045336.1">
    <property type="nucleotide sequence ID" value="NZ_BAAAUZ010000043.1"/>
</dbReference>
<evidence type="ECO:0000256" key="1">
    <source>
        <dbReference type="ARBA" id="ARBA00023125"/>
    </source>
</evidence>
<dbReference type="PROSITE" id="PS50977">
    <property type="entry name" value="HTH_TETR_2"/>
    <property type="match status" value="1"/>
</dbReference>
<evidence type="ECO:0000259" key="3">
    <source>
        <dbReference type="PROSITE" id="PS50977"/>
    </source>
</evidence>
<dbReference type="AlphaFoldDB" id="A0A9W6L2S6"/>
<evidence type="ECO:0000313" key="5">
    <source>
        <dbReference type="Proteomes" id="UP001143463"/>
    </source>
</evidence>
<dbReference type="InterPro" id="IPR050109">
    <property type="entry name" value="HTH-type_TetR-like_transc_reg"/>
</dbReference>
<dbReference type="EMBL" id="BSFQ01000011">
    <property type="protein sequence ID" value="GLL12003.1"/>
    <property type="molecule type" value="Genomic_DNA"/>
</dbReference>
<proteinExistence type="predicted"/>
<dbReference type="InterPro" id="IPR001647">
    <property type="entry name" value="HTH_TetR"/>
</dbReference>
<dbReference type="GO" id="GO:0000976">
    <property type="term" value="F:transcription cis-regulatory region binding"/>
    <property type="evidence" value="ECO:0007669"/>
    <property type="project" value="TreeGrafter"/>
</dbReference>
<name>A0A9W6L2S6_9PSEU</name>
<dbReference type="SUPFAM" id="SSF46689">
    <property type="entry name" value="Homeodomain-like"/>
    <property type="match status" value="1"/>
</dbReference>
<dbReference type="PANTHER" id="PTHR30055:SF226">
    <property type="entry name" value="HTH-TYPE TRANSCRIPTIONAL REGULATOR PKSA"/>
    <property type="match status" value="1"/>
</dbReference>
<dbReference type="PANTHER" id="PTHR30055">
    <property type="entry name" value="HTH-TYPE TRANSCRIPTIONAL REGULATOR RUTR"/>
    <property type="match status" value="1"/>
</dbReference>
<dbReference type="Gene3D" id="1.10.357.10">
    <property type="entry name" value="Tetracycline Repressor, domain 2"/>
    <property type="match status" value="1"/>
</dbReference>
<organism evidence="4 5">
    <name type="scientific">Pseudonocardia halophobica</name>
    <dbReference type="NCBI Taxonomy" id="29401"/>
    <lineage>
        <taxon>Bacteria</taxon>
        <taxon>Bacillati</taxon>
        <taxon>Actinomycetota</taxon>
        <taxon>Actinomycetes</taxon>
        <taxon>Pseudonocardiales</taxon>
        <taxon>Pseudonocardiaceae</taxon>
        <taxon>Pseudonocardia</taxon>
    </lineage>
</organism>
<sequence length="208" mass="23335">MTPTSDVDRAAPSPPAVDSRTRILDAAVACLVEEGFSAATTLRIQARAGISRGRLLHWFPSREALLLAAAEYLADERIRETVERIDTHLPADVPGPVRVAHVVEFMWLTFHEPHFWAAMEIWTAARTNDRIAAALLPAERRLGGVIRAGVDRMWGPELAGHPRYPQLREMLVTSMRGAALTYSFDHRDPRRDPHLAHWTDVARVLLEI</sequence>
<protein>
    <recommendedName>
        <fullName evidence="3">HTH tetR-type domain-containing protein</fullName>
    </recommendedName>
</protein>
<accession>A0A9W6L2S6</accession>
<evidence type="ECO:0000256" key="2">
    <source>
        <dbReference type="PROSITE-ProRule" id="PRU00335"/>
    </source>
</evidence>
<reference evidence="4" key="1">
    <citation type="journal article" date="2014" name="Int. J. Syst. Evol. Microbiol.">
        <title>Complete genome sequence of Corynebacterium casei LMG S-19264T (=DSM 44701T), isolated from a smear-ripened cheese.</title>
        <authorList>
            <consortium name="US DOE Joint Genome Institute (JGI-PGF)"/>
            <person name="Walter F."/>
            <person name="Albersmeier A."/>
            <person name="Kalinowski J."/>
            <person name="Ruckert C."/>
        </authorList>
    </citation>
    <scope>NUCLEOTIDE SEQUENCE</scope>
    <source>
        <strain evidence="4">VKM Ac-1069</strain>
    </source>
</reference>
<keyword evidence="1 2" id="KW-0238">DNA-binding</keyword>
<comment type="caution">
    <text evidence="4">The sequence shown here is derived from an EMBL/GenBank/DDBJ whole genome shotgun (WGS) entry which is preliminary data.</text>
</comment>
<keyword evidence="5" id="KW-1185">Reference proteome</keyword>
<feature type="domain" description="HTH tetR-type" evidence="3">
    <location>
        <begin position="17"/>
        <end position="77"/>
    </location>
</feature>
<reference evidence="4" key="2">
    <citation type="submission" date="2023-01" db="EMBL/GenBank/DDBJ databases">
        <authorList>
            <person name="Sun Q."/>
            <person name="Evtushenko L."/>
        </authorList>
    </citation>
    <scope>NUCLEOTIDE SEQUENCE</scope>
    <source>
        <strain evidence="4">VKM Ac-1069</strain>
    </source>
</reference>
<gene>
    <name evidence="4" type="ORF">GCM10017577_31440</name>
</gene>
<dbReference type="InterPro" id="IPR009057">
    <property type="entry name" value="Homeodomain-like_sf"/>
</dbReference>